<dbReference type="Gene3D" id="2.60.120.10">
    <property type="entry name" value="Jelly Rolls"/>
    <property type="match status" value="1"/>
</dbReference>
<dbReference type="CDD" id="cd20301">
    <property type="entry name" value="cupin_ChrR"/>
    <property type="match status" value="1"/>
</dbReference>
<reference evidence="2 3" key="1">
    <citation type="submission" date="2018-11" db="EMBL/GenBank/DDBJ databases">
        <title>Genomic Encyclopedia of Type Strains, Phase IV (KMG-IV): sequencing the most valuable type-strain genomes for metagenomic binning, comparative biology and taxonomic classification.</title>
        <authorList>
            <person name="Goeker M."/>
        </authorList>
    </citation>
    <scope>NUCLEOTIDE SEQUENCE [LARGE SCALE GENOMIC DNA]</scope>
    <source>
        <strain evidence="2 3">DSM 16974</strain>
    </source>
</reference>
<dbReference type="InterPro" id="IPR012807">
    <property type="entry name" value="Anti-sigma_ChrR"/>
</dbReference>
<dbReference type="InterPro" id="IPR014710">
    <property type="entry name" value="RmlC-like_jellyroll"/>
</dbReference>
<evidence type="ECO:0000313" key="2">
    <source>
        <dbReference type="EMBL" id="ROQ21092.1"/>
    </source>
</evidence>
<dbReference type="NCBIfam" id="TIGR02451">
    <property type="entry name" value="anti_sig_ChrR"/>
    <property type="match status" value="1"/>
</dbReference>
<dbReference type="RefSeq" id="WP_123638137.1">
    <property type="nucleotide sequence ID" value="NZ_JBHYFO010000008.1"/>
</dbReference>
<comment type="caution">
    <text evidence="2">The sequence shown here is derived from an EMBL/GenBank/DDBJ whole genome shotgun (WGS) entry which is preliminary data.</text>
</comment>
<name>A0A3N1NQH7_9GAMM</name>
<dbReference type="Pfam" id="PF12973">
    <property type="entry name" value="Cupin_7"/>
    <property type="match status" value="1"/>
</dbReference>
<dbReference type="Proteomes" id="UP000273643">
    <property type="component" value="Unassembled WGS sequence"/>
</dbReference>
<organism evidence="2 3">
    <name type="scientific">Marinimicrobium koreense</name>
    <dbReference type="NCBI Taxonomy" id="306545"/>
    <lineage>
        <taxon>Bacteria</taxon>
        <taxon>Pseudomonadati</taxon>
        <taxon>Pseudomonadota</taxon>
        <taxon>Gammaproteobacteria</taxon>
        <taxon>Cellvibrionales</taxon>
        <taxon>Cellvibrionaceae</taxon>
        <taxon>Marinimicrobium</taxon>
    </lineage>
</organism>
<keyword evidence="3" id="KW-1185">Reference proteome</keyword>
<dbReference type="InterPro" id="IPR041916">
    <property type="entry name" value="Anti_sigma_zinc_sf"/>
</dbReference>
<dbReference type="AlphaFoldDB" id="A0A3N1NQH7"/>
<dbReference type="InterPro" id="IPR011051">
    <property type="entry name" value="RmlC_Cupin_sf"/>
</dbReference>
<dbReference type="EMBL" id="RJUK01000001">
    <property type="protein sequence ID" value="ROQ21092.1"/>
    <property type="molecule type" value="Genomic_DNA"/>
</dbReference>
<accession>A0A3N1NQH7</accession>
<dbReference type="SUPFAM" id="SSF51182">
    <property type="entry name" value="RmlC-like cupins"/>
    <property type="match status" value="1"/>
</dbReference>
<protein>
    <submittedName>
        <fullName evidence="2">ChrR-like anti-ECFsigma factor</fullName>
    </submittedName>
</protein>
<dbReference type="OrthoDB" id="2988517at2"/>
<sequence>MSAHHPDDLTLLEYSAGSLGLAQALAVSVHLGYCLQCQSQLRKLNALGGVLLSETRPASVGANDDQIPERSDVQNESLDKGFEQLMARIGSEEPRAEAPTGTSVSKRYHNPLERYLPSSLDELDWQQQTREIAKYDLTNVVDMGSARITLQRIKAGAKVPVHTHRGNELTVVLKGGFSDELGVYHAGDYIARDPSHHHSPTALQNEDCICLTVLDAPMRFTGPLMRWLNPLLAWKA</sequence>
<feature type="domain" description="ChrR-like cupin" evidence="1">
    <location>
        <begin position="120"/>
        <end position="214"/>
    </location>
</feature>
<dbReference type="InterPro" id="IPR025979">
    <property type="entry name" value="ChrR-like_cupin_dom"/>
</dbReference>
<evidence type="ECO:0000313" key="3">
    <source>
        <dbReference type="Proteomes" id="UP000273643"/>
    </source>
</evidence>
<evidence type="ECO:0000259" key="1">
    <source>
        <dbReference type="Pfam" id="PF12973"/>
    </source>
</evidence>
<proteinExistence type="predicted"/>
<gene>
    <name evidence="2" type="ORF">EDC38_1713</name>
</gene>
<dbReference type="Gene3D" id="1.10.10.1320">
    <property type="entry name" value="Anti-sigma factor, zinc-finger domain"/>
    <property type="match status" value="1"/>
</dbReference>